<dbReference type="AlphaFoldDB" id="A0A921DZN5"/>
<dbReference type="EMBL" id="DYYG01000010">
    <property type="protein sequence ID" value="HJE22601.1"/>
    <property type="molecule type" value="Genomic_DNA"/>
</dbReference>
<protein>
    <submittedName>
        <fullName evidence="1">Uncharacterized protein</fullName>
    </submittedName>
</protein>
<organism evidence="1 2">
    <name type="scientific">Methylorubrum populi</name>
    <dbReference type="NCBI Taxonomy" id="223967"/>
    <lineage>
        <taxon>Bacteria</taxon>
        <taxon>Pseudomonadati</taxon>
        <taxon>Pseudomonadota</taxon>
        <taxon>Alphaproteobacteria</taxon>
        <taxon>Hyphomicrobiales</taxon>
        <taxon>Methylobacteriaceae</taxon>
        <taxon>Methylorubrum</taxon>
    </lineage>
</organism>
<evidence type="ECO:0000313" key="1">
    <source>
        <dbReference type="EMBL" id="HJE22601.1"/>
    </source>
</evidence>
<proteinExistence type="predicted"/>
<reference evidence="1" key="2">
    <citation type="submission" date="2021-09" db="EMBL/GenBank/DDBJ databases">
        <authorList>
            <person name="Gilroy R."/>
        </authorList>
    </citation>
    <scope>NUCLEOTIDE SEQUENCE</scope>
    <source>
        <strain evidence="1">316</strain>
    </source>
</reference>
<name>A0A921DZN5_9HYPH</name>
<accession>A0A921DZN5</accession>
<sequence length="87" mass="9374">MSEETYRLDDEALDSVAAAGGHWVVNAKGIGMWHYDNSTASNVGGTITQSGDKGTSSVRSEVHGNQKHFFAFDQSKGGEYLKAVRPL</sequence>
<reference evidence="1" key="1">
    <citation type="journal article" date="2021" name="PeerJ">
        <title>Extensive microbial diversity within the chicken gut microbiome revealed by metagenomics and culture.</title>
        <authorList>
            <person name="Gilroy R."/>
            <person name="Ravi A."/>
            <person name="Getino M."/>
            <person name="Pursley I."/>
            <person name="Horton D.L."/>
            <person name="Alikhan N.F."/>
            <person name="Baker D."/>
            <person name="Gharbi K."/>
            <person name="Hall N."/>
            <person name="Watson M."/>
            <person name="Adriaenssens E.M."/>
            <person name="Foster-Nyarko E."/>
            <person name="Jarju S."/>
            <person name="Secka A."/>
            <person name="Antonio M."/>
            <person name="Oren A."/>
            <person name="Chaudhuri R.R."/>
            <person name="La Ragione R."/>
            <person name="Hildebrand F."/>
            <person name="Pallen M.J."/>
        </authorList>
    </citation>
    <scope>NUCLEOTIDE SEQUENCE</scope>
    <source>
        <strain evidence="1">316</strain>
    </source>
</reference>
<dbReference type="Proteomes" id="UP000742631">
    <property type="component" value="Unassembled WGS sequence"/>
</dbReference>
<comment type="caution">
    <text evidence="1">The sequence shown here is derived from an EMBL/GenBank/DDBJ whole genome shotgun (WGS) entry which is preliminary data.</text>
</comment>
<gene>
    <name evidence="1" type="ORF">K8W01_02915</name>
</gene>
<evidence type="ECO:0000313" key="2">
    <source>
        <dbReference type="Proteomes" id="UP000742631"/>
    </source>
</evidence>